<sequence>MNKHHIVKYLCCLVLLCILSVNARATMWKDSSDGFNKAIAEAVAERIQHGGSHIISMHFDEVTKNHFLKKFRLSEDEKIWNMGRLAYADGMLQEFQETVGDDTEVYLAVIAIYNYAKIQDKEGPAFDYQYFKDHKTQDAGVGKGIDFLKKDIEVRNYNTTTLMKEVVGENEGKDPTLKDMAKRKVMVYSIVTYFIPPTGLQQEKGVLVHQQGLLYTAGIDKQRREDIIEHLSNFRGGLNGTTAEKATKLPNKEEQILKSLENICLIYKYGPGDGTDYDNNSIVREVDYNKSIIDGTALTKRQGRVSPRVKDALAKYLDRVNNGAGDMKVDMLFLDENAPKNEEITQKAEGKAKKDKALLMEVEVDKKGGVIKFKLFNGSGYGGSLCEETKLREQLIEFCDKFGYEKDDEKRSILEEPDLALFVAYRGVFNYLQCATEETYIRIHYNNSGVYLAAAGFVHTSMDMLDILSMVTFIRDAVVWAGRSTKSIGELMVENTIWMLNIRQQFENAKEFATEYAKTNTLTYQAITKLLPPIVKAVLPDATTFTNVGNVFHKLVDGAKENWDNPYIYGQATAIIVFSWTGAAELVTLVKTLSKGNIILKASAAAEKVMMKLENLVQDGKEIVANTAEGVKRLVRTESGKWVLVEELEGLKNFEALWAKLGNAAKKLKEIGYYIEEEGVLKLFKSSAKQEMIAEVTAEKVFVEIAEMTEGSAIATTGEMKLAFRSNGEVLLEEAGALSIREEGGIYSVCRNGACFTGATEVFTNKGRQAISTLERGDSVLAWNETTGKQGMNKVKGIIRKTTNKLLQLAFSSSILLATPEHPFYVDGLWKQAADLHQGDVVVTANGGTDTLRSVVVKDTVSMVYNLDVEHAHTYYVGSGILVHNACALVELQQKLGKDFKSLFNWSKRTGLNMDEWMAFCNNLNATGHSADEIRELVQYLGKINKTEFSKLVSVLGKEDLSIIVRGLKTYPNALDNLRNVNKSLDEVKLFLKYMDKDIHPKFAGIVEGMSSHEFDAYMDRLNRLLDKDLKFKDGDIQKRYDAYLKAKRGQKKPPRSPSEWLEASEYMQDLGPTARGNKFNQKARENIWDAYVEIRVEGGKYVDGYTPPIAGKEGRIVSRKAIDLDDYGLDDFEAHLIEMETKYKPGTKITSVKEKADFPDNVLEGQMYLEIPDTNRSFPGIKAFEDLAWNKYKIKISYRPE</sequence>
<evidence type="ECO:0000313" key="4">
    <source>
        <dbReference type="Proteomes" id="UP000249819"/>
    </source>
</evidence>
<dbReference type="PROSITE" id="PS50817">
    <property type="entry name" value="INTEIN_N_TER"/>
    <property type="match status" value="1"/>
</dbReference>
<dbReference type="SUPFAM" id="SSF51294">
    <property type="entry name" value="Hedgehog/intein (Hint) domain"/>
    <property type="match status" value="1"/>
</dbReference>
<reference evidence="3 4" key="1">
    <citation type="submission" date="2018-06" db="EMBL/GenBank/DDBJ databases">
        <title>Genomic Encyclopedia of Archaeal and Bacterial Type Strains, Phase II (KMG-II): from individual species to whole genera.</title>
        <authorList>
            <person name="Goeker M."/>
        </authorList>
    </citation>
    <scope>NUCLEOTIDE SEQUENCE [LARGE SCALE GENOMIC DNA]</scope>
    <source>
        <strain evidence="3 4">DSM 29821</strain>
    </source>
</reference>
<dbReference type="InterPro" id="IPR036844">
    <property type="entry name" value="Hint_dom_sf"/>
</dbReference>
<name>A0A327WBQ6_9BACT</name>
<keyword evidence="1" id="KW-0732">Signal</keyword>
<feature type="signal peptide" evidence="1">
    <location>
        <begin position="1"/>
        <end position="23"/>
    </location>
</feature>
<gene>
    <name evidence="3" type="ORF">CLV59_101369</name>
</gene>
<organism evidence="3 4">
    <name type="scientific">Chitinophaga dinghuensis</name>
    <dbReference type="NCBI Taxonomy" id="1539050"/>
    <lineage>
        <taxon>Bacteria</taxon>
        <taxon>Pseudomonadati</taxon>
        <taxon>Bacteroidota</taxon>
        <taxon>Chitinophagia</taxon>
        <taxon>Chitinophagales</taxon>
        <taxon>Chitinophagaceae</taxon>
        <taxon>Chitinophaga</taxon>
    </lineage>
</organism>
<dbReference type="InterPro" id="IPR030934">
    <property type="entry name" value="Intein_C"/>
</dbReference>
<evidence type="ECO:0000259" key="2">
    <source>
        <dbReference type="SMART" id="SM00306"/>
    </source>
</evidence>
<dbReference type="PROSITE" id="PS50818">
    <property type="entry name" value="INTEIN_C_TER"/>
    <property type="match status" value="1"/>
</dbReference>
<proteinExistence type="predicted"/>
<dbReference type="EMBL" id="QLMA01000001">
    <property type="protein sequence ID" value="RAJ87608.1"/>
    <property type="molecule type" value="Genomic_DNA"/>
</dbReference>
<evidence type="ECO:0000256" key="1">
    <source>
        <dbReference type="SAM" id="SignalP"/>
    </source>
</evidence>
<dbReference type="Pfam" id="PF07591">
    <property type="entry name" value="PT-HINT"/>
    <property type="match status" value="1"/>
</dbReference>
<protein>
    <submittedName>
        <fullName evidence="3">Intein/intein</fullName>
    </submittedName>
</protein>
<comment type="caution">
    <text evidence="3">The sequence shown here is derived from an EMBL/GenBank/DDBJ whole genome shotgun (WGS) entry which is preliminary data.</text>
</comment>
<dbReference type="GO" id="GO:0016539">
    <property type="term" value="P:intein-mediated protein splicing"/>
    <property type="evidence" value="ECO:0007669"/>
    <property type="project" value="InterPro"/>
</dbReference>
<dbReference type="CDD" id="cd00081">
    <property type="entry name" value="Hint"/>
    <property type="match status" value="1"/>
</dbReference>
<dbReference type="OrthoDB" id="603864at2"/>
<dbReference type="Proteomes" id="UP000249819">
    <property type="component" value="Unassembled WGS sequence"/>
</dbReference>
<dbReference type="SMART" id="SM00306">
    <property type="entry name" value="HintN"/>
    <property type="match status" value="1"/>
</dbReference>
<feature type="domain" description="Hint" evidence="2">
    <location>
        <begin position="753"/>
        <end position="846"/>
    </location>
</feature>
<keyword evidence="4" id="KW-1185">Reference proteome</keyword>
<dbReference type="NCBIfam" id="TIGR01443">
    <property type="entry name" value="intein_Cterm"/>
    <property type="match status" value="1"/>
</dbReference>
<dbReference type="InterPro" id="IPR003587">
    <property type="entry name" value="Hint_dom_N"/>
</dbReference>
<dbReference type="InterPro" id="IPR006141">
    <property type="entry name" value="Intein_N"/>
</dbReference>
<feature type="chain" id="PRO_5016335356" evidence="1">
    <location>
        <begin position="24"/>
        <end position="1202"/>
    </location>
</feature>
<dbReference type="Gene3D" id="2.170.16.10">
    <property type="entry name" value="Hedgehog/Intein (Hint) domain"/>
    <property type="match status" value="1"/>
</dbReference>
<evidence type="ECO:0000313" key="3">
    <source>
        <dbReference type="EMBL" id="RAJ87608.1"/>
    </source>
</evidence>
<dbReference type="AlphaFoldDB" id="A0A327WBQ6"/>
<accession>A0A327WBQ6</accession>
<dbReference type="RefSeq" id="WP_111590288.1">
    <property type="nucleotide sequence ID" value="NZ_QLMA01000001.1"/>
</dbReference>